<dbReference type="Gene3D" id="1.10.287.1260">
    <property type="match status" value="1"/>
</dbReference>
<comment type="caution">
    <text evidence="7">The sequence shown here is derived from an EMBL/GenBank/DDBJ whole genome shotgun (WGS) entry which is preliminary data.</text>
</comment>
<reference evidence="7 8" key="1">
    <citation type="submission" date="2024-09" db="EMBL/GenBank/DDBJ databases">
        <authorList>
            <person name="Sun Q."/>
            <person name="Mori K."/>
        </authorList>
    </citation>
    <scope>NUCLEOTIDE SEQUENCE [LARGE SCALE GENOMIC DNA]</scope>
    <source>
        <strain evidence="7 8">NCAIM B.02336</strain>
    </source>
</reference>
<protein>
    <recommendedName>
        <fullName evidence="5">Small-conductance mechanosensitive channel</fullName>
    </recommendedName>
</protein>
<keyword evidence="4 5" id="KW-0472">Membrane</keyword>
<keyword evidence="3 5" id="KW-1133">Transmembrane helix</keyword>
<dbReference type="InterPro" id="IPR045275">
    <property type="entry name" value="MscS_archaea/bacteria_type"/>
</dbReference>
<dbReference type="RefSeq" id="WP_293224053.1">
    <property type="nucleotide sequence ID" value="NZ_JBHUHJ010000001.1"/>
</dbReference>
<feature type="transmembrane region" description="Helical" evidence="5">
    <location>
        <begin position="12"/>
        <end position="30"/>
    </location>
</feature>
<dbReference type="InterPro" id="IPR006685">
    <property type="entry name" value="MscS_channel_2nd"/>
</dbReference>
<feature type="domain" description="Mechanosensitive ion channel MscS" evidence="6">
    <location>
        <begin position="97"/>
        <end position="163"/>
    </location>
</feature>
<keyword evidence="5" id="KW-0997">Cell inner membrane</keyword>
<gene>
    <name evidence="7" type="ORF">ACFFGG_05280</name>
</gene>
<keyword evidence="8" id="KW-1185">Reference proteome</keyword>
<evidence type="ECO:0000313" key="7">
    <source>
        <dbReference type="EMBL" id="MFC0591965.1"/>
    </source>
</evidence>
<evidence type="ECO:0000313" key="8">
    <source>
        <dbReference type="Proteomes" id="UP001589834"/>
    </source>
</evidence>
<dbReference type="InterPro" id="IPR010920">
    <property type="entry name" value="LSM_dom_sf"/>
</dbReference>
<evidence type="ECO:0000256" key="4">
    <source>
        <dbReference type="ARBA" id="ARBA00023136"/>
    </source>
</evidence>
<comment type="subunit">
    <text evidence="5">Homoheptamer.</text>
</comment>
<comment type="similarity">
    <text evidence="5">Belongs to the MscS (TC 1.A.23) family.</text>
</comment>
<dbReference type="Gene3D" id="2.30.30.60">
    <property type="match status" value="1"/>
</dbReference>
<comment type="function">
    <text evidence="5">Mechanosensitive channel that participates in the regulation of osmotic pressure changes within the cell, opening in response to stretch forces in the membrane lipid bilayer, without the need for other proteins. Contributes to normal resistance to hypoosmotic shock. Forms an ion channel of 1.0 nanosiemens conductance with a slight preference for anions.</text>
</comment>
<feature type="transmembrane region" description="Helical" evidence="5">
    <location>
        <begin position="75"/>
        <end position="95"/>
    </location>
</feature>
<keyword evidence="5" id="KW-1003">Cell membrane</keyword>
<dbReference type="PANTHER" id="PTHR30221:SF1">
    <property type="entry name" value="SMALL-CONDUCTANCE MECHANOSENSITIVE CHANNEL"/>
    <property type="match status" value="1"/>
</dbReference>
<keyword evidence="5" id="KW-0813">Transport</keyword>
<dbReference type="EMBL" id="JBHLTN010000007">
    <property type="protein sequence ID" value="MFC0591965.1"/>
    <property type="molecule type" value="Genomic_DNA"/>
</dbReference>
<organism evidence="7 8">
    <name type="scientific">Ottowia pentelensis</name>
    <dbReference type="NCBI Taxonomy" id="511108"/>
    <lineage>
        <taxon>Bacteria</taxon>
        <taxon>Pseudomonadati</taxon>
        <taxon>Pseudomonadota</taxon>
        <taxon>Betaproteobacteria</taxon>
        <taxon>Burkholderiales</taxon>
        <taxon>Comamonadaceae</taxon>
        <taxon>Ottowia</taxon>
    </lineage>
</organism>
<feature type="transmembrane region" description="Helical" evidence="5">
    <location>
        <begin position="42"/>
        <end position="69"/>
    </location>
</feature>
<accession>A0ABV6PQ69</accession>
<evidence type="ECO:0000259" key="6">
    <source>
        <dbReference type="Pfam" id="PF00924"/>
    </source>
</evidence>
<dbReference type="SUPFAM" id="SSF50182">
    <property type="entry name" value="Sm-like ribonucleoproteins"/>
    <property type="match status" value="1"/>
</dbReference>
<evidence type="ECO:0000256" key="2">
    <source>
        <dbReference type="ARBA" id="ARBA00022692"/>
    </source>
</evidence>
<dbReference type="Pfam" id="PF00924">
    <property type="entry name" value="MS_channel_2nd"/>
    <property type="match status" value="1"/>
</dbReference>
<dbReference type="Proteomes" id="UP001589834">
    <property type="component" value="Unassembled WGS sequence"/>
</dbReference>
<comment type="caution">
    <text evidence="5">Lacks conserved residue(s) required for the propagation of feature annotation.</text>
</comment>
<evidence type="ECO:0000256" key="1">
    <source>
        <dbReference type="ARBA" id="ARBA00004370"/>
    </source>
</evidence>
<keyword evidence="5" id="KW-0407">Ion channel</keyword>
<keyword evidence="5" id="KW-0406">Ion transport</keyword>
<name>A0ABV6PQ69_9BURK</name>
<dbReference type="PANTHER" id="PTHR30221">
    <property type="entry name" value="SMALL-CONDUCTANCE MECHANOSENSITIVE CHANNEL"/>
    <property type="match status" value="1"/>
</dbReference>
<keyword evidence="2 5" id="KW-0812">Transmembrane</keyword>
<dbReference type="InterPro" id="IPR023408">
    <property type="entry name" value="MscS_beta-dom_sf"/>
</dbReference>
<evidence type="ECO:0000256" key="5">
    <source>
        <dbReference type="RuleBase" id="RU369025"/>
    </source>
</evidence>
<sequence length="179" mass="18871">MGWLNPSSVVGAVVLGVLAFALSFIVALAIRRGTRRIRQHLTDVTALGFVSAFAQLLTYLFGFVLYAHLIPELRAFGTALLTGVSVISVVIGVAAQNTLGNLVAGFWLVLSGTIRVGDAIHLASSVGAFDATVRLISLGNTVLVDQQGHEVIMPNSVIMGSAITRIAPAQTRVDPHIRS</sequence>
<evidence type="ECO:0000256" key="3">
    <source>
        <dbReference type="ARBA" id="ARBA00022989"/>
    </source>
</evidence>
<proteinExistence type="inferred from homology"/>
<comment type="subcellular location">
    <subcellularLocation>
        <location evidence="5">Cell inner membrane</location>
        <topology evidence="5">Multi-pass membrane protein</topology>
    </subcellularLocation>
    <subcellularLocation>
        <location evidence="1">Membrane</location>
    </subcellularLocation>
</comment>